<feature type="region of interest" description="Disordered" evidence="1">
    <location>
        <begin position="68"/>
        <end position="87"/>
    </location>
</feature>
<keyword evidence="2" id="KW-1185">Reference proteome</keyword>
<protein>
    <submittedName>
        <fullName evidence="3">Uncharacterized protein</fullName>
    </submittedName>
</protein>
<proteinExistence type="predicted"/>
<feature type="region of interest" description="Disordered" evidence="1">
    <location>
        <begin position="135"/>
        <end position="167"/>
    </location>
</feature>
<evidence type="ECO:0000256" key="1">
    <source>
        <dbReference type="SAM" id="MobiDB-lite"/>
    </source>
</evidence>
<dbReference type="WBParaSite" id="ACRNAN_Path_799.g3025.t1">
    <property type="protein sequence ID" value="ACRNAN_Path_799.g3025.t1"/>
    <property type="gene ID" value="ACRNAN_Path_799.g3025"/>
</dbReference>
<feature type="compositionally biased region" description="Polar residues" evidence="1">
    <location>
        <begin position="135"/>
        <end position="148"/>
    </location>
</feature>
<dbReference type="Proteomes" id="UP000887540">
    <property type="component" value="Unplaced"/>
</dbReference>
<dbReference type="AlphaFoldDB" id="A0A914CBW8"/>
<feature type="region of interest" description="Disordered" evidence="1">
    <location>
        <begin position="1"/>
        <end position="24"/>
    </location>
</feature>
<sequence length="274" mass="31851">MRNRNEFSSVLQELRQNNSQPKTSTFFPNVSAEQEAEFAFRLAMSQVQAQQSSSRQNTDTSYKILPIKSMKRPPSNPISVQSQENKRSNFEIKTEPFEMLNESFGFTQVFQDRQHSPLLENESASNHMEFIPYDNSSQSASEMTNQETNQDDMRESTPSSSAQREPNRRFDLTYLAKSVQFLEAKINELLSDEKSENIEIIDKLQRMADIVISVLKQAYELDAPAGKLIRNRIKYFLMLNQQTNLLDFCEIQPIILELIDKMRLWKQQESETIL</sequence>
<accession>A0A914CBW8</accession>
<organism evidence="2 3">
    <name type="scientific">Acrobeloides nanus</name>
    <dbReference type="NCBI Taxonomy" id="290746"/>
    <lineage>
        <taxon>Eukaryota</taxon>
        <taxon>Metazoa</taxon>
        <taxon>Ecdysozoa</taxon>
        <taxon>Nematoda</taxon>
        <taxon>Chromadorea</taxon>
        <taxon>Rhabditida</taxon>
        <taxon>Tylenchina</taxon>
        <taxon>Cephalobomorpha</taxon>
        <taxon>Cephaloboidea</taxon>
        <taxon>Cephalobidae</taxon>
        <taxon>Acrobeloides</taxon>
    </lineage>
</organism>
<evidence type="ECO:0000313" key="3">
    <source>
        <dbReference type="WBParaSite" id="ACRNAN_Path_799.g3025.t1"/>
    </source>
</evidence>
<evidence type="ECO:0000313" key="2">
    <source>
        <dbReference type="Proteomes" id="UP000887540"/>
    </source>
</evidence>
<reference evidence="3" key="1">
    <citation type="submission" date="2022-11" db="UniProtKB">
        <authorList>
            <consortium name="WormBaseParasite"/>
        </authorList>
    </citation>
    <scope>IDENTIFICATION</scope>
</reference>
<name>A0A914CBW8_9BILA</name>